<dbReference type="InterPro" id="IPR016035">
    <property type="entry name" value="Acyl_Trfase/lysoPLipase"/>
</dbReference>
<dbReference type="InterPro" id="IPR016036">
    <property type="entry name" value="Malonyl_transacylase_ACP-bd"/>
</dbReference>
<dbReference type="Gene3D" id="3.40.366.10">
    <property type="entry name" value="Malonyl-Coenzyme A Acyl Carrier Protein, domain 2"/>
    <property type="match status" value="1"/>
</dbReference>
<dbReference type="GO" id="GO:0005829">
    <property type="term" value="C:cytosol"/>
    <property type="evidence" value="ECO:0007669"/>
    <property type="project" value="TreeGrafter"/>
</dbReference>
<dbReference type="SUPFAM" id="SSF52151">
    <property type="entry name" value="FabD/lysophospholipase-like"/>
    <property type="match status" value="1"/>
</dbReference>
<feature type="domain" description="Malonyl-CoA:ACP transacylase (MAT)" evidence="8">
    <location>
        <begin position="8"/>
        <end position="298"/>
    </location>
</feature>
<evidence type="ECO:0000256" key="4">
    <source>
        <dbReference type="ARBA" id="ARBA00023315"/>
    </source>
</evidence>
<evidence type="ECO:0000256" key="7">
    <source>
        <dbReference type="PIRSR" id="PIRSR000446-1"/>
    </source>
</evidence>
<dbReference type="InterPro" id="IPR024925">
    <property type="entry name" value="Malonyl_CoA-ACP_transAc"/>
</dbReference>
<gene>
    <name evidence="9" type="primary">fabD</name>
    <name evidence="9" type="ORF">PbJCM13498_05230</name>
</gene>
<evidence type="ECO:0000256" key="3">
    <source>
        <dbReference type="ARBA" id="ARBA00022679"/>
    </source>
</evidence>
<name>A0A5M4AUM0_9BACT</name>
<dbReference type="PIRSF" id="PIRSF000446">
    <property type="entry name" value="Mct"/>
    <property type="match status" value="1"/>
</dbReference>
<evidence type="ECO:0000313" key="10">
    <source>
        <dbReference type="Proteomes" id="UP000391834"/>
    </source>
</evidence>
<dbReference type="EMBL" id="BLAX01000001">
    <property type="protein sequence ID" value="GET31660.1"/>
    <property type="molecule type" value="Genomic_DNA"/>
</dbReference>
<dbReference type="FunFam" id="3.30.70.250:FF:000001">
    <property type="entry name" value="Malonyl CoA-acyl carrier protein transacylase"/>
    <property type="match status" value="1"/>
</dbReference>
<dbReference type="SMART" id="SM00827">
    <property type="entry name" value="PKS_AT"/>
    <property type="match status" value="1"/>
</dbReference>
<dbReference type="PANTHER" id="PTHR42681">
    <property type="entry name" value="MALONYL-COA-ACYL CARRIER PROTEIN TRANSACYLASE, MITOCHONDRIAL"/>
    <property type="match status" value="1"/>
</dbReference>
<dbReference type="GO" id="GO:0004314">
    <property type="term" value="F:[acyl-carrier-protein] S-malonyltransferase activity"/>
    <property type="evidence" value="ECO:0007669"/>
    <property type="project" value="UniProtKB-EC"/>
</dbReference>
<evidence type="ECO:0000256" key="5">
    <source>
        <dbReference type="ARBA" id="ARBA00048462"/>
    </source>
</evidence>
<comment type="catalytic activity">
    <reaction evidence="5 6">
        <text>holo-[ACP] + malonyl-CoA = malonyl-[ACP] + CoA</text>
        <dbReference type="Rhea" id="RHEA:41792"/>
        <dbReference type="Rhea" id="RHEA-COMP:9623"/>
        <dbReference type="Rhea" id="RHEA-COMP:9685"/>
        <dbReference type="ChEBI" id="CHEBI:57287"/>
        <dbReference type="ChEBI" id="CHEBI:57384"/>
        <dbReference type="ChEBI" id="CHEBI:64479"/>
        <dbReference type="ChEBI" id="CHEBI:78449"/>
        <dbReference type="EC" id="2.3.1.39"/>
    </reaction>
</comment>
<keyword evidence="10" id="KW-1185">Reference proteome</keyword>
<dbReference type="InterPro" id="IPR004410">
    <property type="entry name" value="Malonyl_CoA-ACP_transAc_FabD"/>
</dbReference>
<feature type="active site" evidence="7">
    <location>
        <position position="198"/>
    </location>
</feature>
<keyword evidence="4 6" id="KW-0012">Acyltransferase</keyword>
<reference evidence="9 10" key="1">
    <citation type="submission" date="2019-10" db="EMBL/GenBank/DDBJ databases">
        <title>Prolixibacter strains distinguished by the presence of nitrate reductase genes were adept at nitrate-dependent anaerobic corrosion of metallic iron and carbon steel.</title>
        <authorList>
            <person name="Iino T."/>
            <person name="Shono N."/>
            <person name="Ito K."/>
            <person name="Nakamura R."/>
            <person name="Sueoka K."/>
            <person name="Harayama S."/>
            <person name="Ohkuma M."/>
        </authorList>
    </citation>
    <scope>NUCLEOTIDE SEQUENCE [LARGE SCALE GENOMIC DNA]</scope>
    <source>
        <strain evidence="9 10">JCM 13498</strain>
    </source>
</reference>
<organism evidence="9 10">
    <name type="scientific">Prolixibacter bellariivorans</name>
    <dbReference type="NCBI Taxonomy" id="314319"/>
    <lineage>
        <taxon>Bacteria</taxon>
        <taxon>Pseudomonadati</taxon>
        <taxon>Bacteroidota</taxon>
        <taxon>Bacteroidia</taxon>
        <taxon>Marinilabiliales</taxon>
        <taxon>Prolixibacteraceae</taxon>
        <taxon>Prolixibacter</taxon>
    </lineage>
</organism>
<evidence type="ECO:0000313" key="9">
    <source>
        <dbReference type="EMBL" id="GET31660.1"/>
    </source>
</evidence>
<dbReference type="GO" id="GO:0006633">
    <property type="term" value="P:fatty acid biosynthetic process"/>
    <property type="evidence" value="ECO:0007669"/>
    <property type="project" value="TreeGrafter"/>
</dbReference>
<dbReference type="SUPFAM" id="SSF55048">
    <property type="entry name" value="Probable ACP-binding domain of malonyl-CoA ACP transacylase"/>
    <property type="match status" value="1"/>
</dbReference>
<accession>A0A5M4AUM0</accession>
<dbReference type="InterPro" id="IPR014043">
    <property type="entry name" value="Acyl_transferase_dom"/>
</dbReference>
<proteinExistence type="inferred from homology"/>
<keyword evidence="3 6" id="KW-0808">Transferase</keyword>
<evidence type="ECO:0000256" key="6">
    <source>
        <dbReference type="PIRNR" id="PIRNR000446"/>
    </source>
</evidence>
<protein>
    <recommendedName>
        <fullName evidence="2 6">Malonyl CoA-acyl carrier protein transacylase</fullName>
        <ecNumber evidence="1 6">2.3.1.39</ecNumber>
    </recommendedName>
</protein>
<sequence>MKHMKAFVFPGQGAQFVGMGKDLYDNSDLARELFEKANDILGFRITDLMFEGTDEDLKQTKVTQPAIFLHSVLLAKTLGDDFKPDMVAGHSLGEFSALVANGTLSFEDGLVLVSKRAMAMQKACELEPSTMAAIVGLEDDVVEKVCADIDDVVVPANYNCPGQLVISGSNEGIDKACAKLTELGAKRAIKLMVGGAFHSPLMEPARTELAEAIEATTFNQPNCPVYQNVTASAVTDPNEIRKNLVAQLTAPVRWTQTVKTMIADGATSFTEIGPGKVLQGLVKKVDRGMETNGINAYQG</sequence>
<comment type="similarity">
    <text evidence="6">Belongs to the fabD family.</text>
</comment>
<comment type="caution">
    <text evidence="9">The sequence shown here is derived from an EMBL/GenBank/DDBJ whole genome shotgun (WGS) entry which is preliminary data.</text>
</comment>
<evidence type="ECO:0000256" key="1">
    <source>
        <dbReference type="ARBA" id="ARBA00013258"/>
    </source>
</evidence>
<dbReference type="Proteomes" id="UP000391834">
    <property type="component" value="Unassembled WGS sequence"/>
</dbReference>
<evidence type="ECO:0000259" key="8">
    <source>
        <dbReference type="SMART" id="SM00827"/>
    </source>
</evidence>
<dbReference type="InterPro" id="IPR050858">
    <property type="entry name" value="Mal-CoA-ACP_Trans/PKS_FabD"/>
</dbReference>
<dbReference type="AlphaFoldDB" id="A0A5M4AUM0"/>
<dbReference type="EC" id="2.3.1.39" evidence="1 6"/>
<dbReference type="NCBIfam" id="TIGR00128">
    <property type="entry name" value="fabD"/>
    <property type="match status" value="1"/>
</dbReference>
<dbReference type="PANTHER" id="PTHR42681:SF1">
    <property type="entry name" value="MALONYL-COA-ACYL CARRIER PROTEIN TRANSACYLASE, MITOCHONDRIAL"/>
    <property type="match status" value="1"/>
</dbReference>
<dbReference type="InterPro" id="IPR001227">
    <property type="entry name" value="Ac_transferase_dom_sf"/>
</dbReference>
<feature type="active site" evidence="7">
    <location>
        <position position="91"/>
    </location>
</feature>
<evidence type="ECO:0000256" key="2">
    <source>
        <dbReference type="ARBA" id="ARBA00018953"/>
    </source>
</evidence>
<dbReference type="Gene3D" id="3.30.70.250">
    <property type="entry name" value="Malonyl-CoA ACP transacylase, ACP-binding"/>
    <property type="match status" value="1"/>
</dbReference>
<dbReference type="Pfam" id="PF00698">
    <property type="entry name" value="Acyl_transf_1"/>
    <property type="match status" value="1"/>
</dbReference>